<dbReference type="STRING" id="633697.EubceDRAFT1_2863"/>
<proteinExistence type="predicted"/>
<accession>I5AXN1</accession>
<gene>
    <name evidence="2" type="ORF">EubceDRAFT1_2863</name>
</gene>
<sequence length="194" mass="22674">MDMILWHPSMTMHVCRRKKRWPTILGEELKPYIQLIEDGQNGRCLPKYDWEQKYLLEMLEKYKKLDYFAVMLGTNDLLNQATPNPSEIAKDMEHLLCLVKEVHSECFCIIISPPRLGFPSGHPMYLYQKANEELRNHYYEVAKTYGAGFIDAGKWDLDLIYDGIHLSEEGNRQFAALMRDALEKQKIIPSGRYG</sequence>
<dbReference type="eggNOG" id="COG2755">
    <property type="taxonomic scope" value="Bacteria"/>
</dbReference>
<reference evidence="2 3" key="2">
    <citation type="submission" date="2012-02" db="EMBL/GenBank/DDBJ databases">
        <title>Improved High-Quality Draft sequence of Eubacterium cellulosolvens 6.</title>
        <authorList>
            <consortium name="US DOE Joint Genome Institute"/>
            <person name="Lucas S."/>
            <person name="Han J."/>
            <person name="Lapidus A."/>
            <person name="Cheng J.-F."/>
            <person name="Goodwin L."/>
            <person name="Pitluck S."/>
            <person name="Peters L."/>
            <person name="Mikhailova N."/>
            <person name="Gu W."/>
            <person name="Detter J.C."/>
            <person name="Han C."/>
            <person name="Tapia R."/>
            <person name="Land M."/>
            <person name="Hauser L."/>
            <person name="Kyrpides N."/>
            <person name="Ivanova N."/>
            <person name="Pagani I."/>
            <person name="Johnson E."/>
            <person name="Mukhopadhyay B."/>
            <person name="Anderson I."/>
            <person name="Woyke T."/>
        </authorList>
    </citation>
    <scope>NUCLEOTIDE SEQUENCE [LARGE SCALE GENOMIC DNA]</scope>
    <source>
        <strain evidence="2 3">6</strain>
    </source>
</reference>
<evidence type="ECO:0000313" key="3">
    <source>
        <dbReference type="Proteomes" id="UP000005753"/>
    </source>
</evidence>
<feature type="domain" description="SGNH hydrolase-type esterase" evidence="1">
    <location>
        <begin position="17"/>
        <end position="172"/>
    </location>
</feature>
<keyword evidence="3" id="KW-1185">Reference proteome</keyword>
<name>I5AXN1_EUBC6</name>
<dbReference type="AlphaFoldDB" id="I5AXN1"/>
<evidence type="ECO:0000259" key="1">
    <source>
        <dbReference type="Pfam" id="PF13472"/>
    </source>
</evidence>
<dbReference type="Proteomes" id="UP000005753">
    <property type="component" value="Chromosome"/>
</dbReference>
<dbReference type="EMBL" id="CM001487">
    <property type="protein sequence ID" value="EIM58554.1"/>
    <property type="molecule type" value="Genomic_DNA"/>
</dbReference>
<organism evidence="2 3">
    <name type="scientific">Eubacterium cellulosolvens (strain ATCC 43171 / JCM 9499 / 6)</name>
    <name type="common">Cillobacterium cellulosolvens</name>
    <dbReference type="NCBI Taxonomy" id="633697"/>
    <lineage>
        <taxon>Bacteria</taxon>
        <taxon>Bacillati</taxon>
        <taxon>Bacillota</taxon>
        <taxon>Clostridia</taxon>
        <taxon>Eubacteriales</taxon>
        <taxon>Eubacteriaceae</taxon>
        <taxon>Eubacterium</taxon>
    </lineage>
</organism>
<dbReference type="Gene3D" id="3.40.50.1110">
    <property type="entry name" value="SGNH hydrolase"/>
    <property type="match status" value="1"/>
</dbReference>
<dbReference type="InterPro" id="IPR036514">
    <property type="entry name" value="SGNH_hydro_sf"/>
</dbReference>
<dbReference type="Pfam" id="PF13472">
    <property type="entry name" value="Lipase_GDSL_2"/>
    <property type="match status" value="1"/>
</dbReference>
<dbReference type="InterPro" id="IPR013830">
    <property type="entry name" value="SGNH_hydro"/>
</dbReference>
<protein>
    <submittedName>
        <fullName evidence="2">Lysophospholipase L1-like esterase</fullName>
    </submittedName>
</protein>
<reference evidence="2 3" key="1">
    <citation type="submission" date="2010-08" db="EMBL/GenBank/DDBJ databases">
        <authorList>
            <consortium name="US DOE Joint Genome Institute (JGI-PGF)"/>
            <person name="Lucas S."/>
            <person name="Copeland A."/>
            <person name="Lapidus A."/>
            <person name="Cheng J.-F."/>
            <person name="Bruce D."/>
            <person name="Goodwin L."/>
            <person name="Pitluck S."/>
            <person name="Land M.L."/>
            <person name="Hauser L."/>
            <person name="Chang Y.-J."/>
            <person name="Anderson I.J."/>
            <person name="Johnson E."/>
            <person name="Mulhopadhyay B."/>
            <person name="Kyrpides N."/>
            <person name="Woyke T.J."/>
        </authorList>
    </citation>
    <scope>NUCLEOTIDE SEQUENCE [LARGE SCALE GENOMIC DNA]</scope>
    <source>
        <strain evidence="2 3">6</strain>
    </source>
</reference>
<dbReference type="SUPFAM" id="SSF52266">
    <property type="entry name" value="SGNH hydrolase"/>
    <property type="match status" value="1"/>
</dbReference>
<evidence type="ECO:0000313" key="2">
    <source>
        <dbReference type="EMBL" id="EIM58554.1"/>
    </source>
</evidence>
<dbReference type="HOGENOM" id="CLU_088167_1_0_9"/>